<evidence type="ECO:0008006" key="3">
    <source>
        <dbReference type="Google" id="ProtNLM"/>
    </source>
</evidence>
<protein>
    <recommendedName>
        <fullName evidence="3">Tail fiber assembly protein</fullName>
    </recommendedName>
</protein>
<dbReference type="Proteomes" id="UP000426772">
    <property type="component" value="Unassembled WGS sequence"/>
</dbReference>
<reference evidence="1 2" key="1">
    <citation type="submission" date="2018-10" db="EMBL/GenBank/DDBJ databases">
        <title>Draft genome sequence of Pantoea vagans isolated from corpses of the sugarcane aphid Melanaphis sacchari Zehntner.</title>
        <authorList>
            <person name="Toledo E."/>
            <person name="Pena G."/>
            <person name="Lozano L."/>
        </authorList>
    </citation>
    <scope>NUCLEOTIDE SEQUENCE [LARGE SCALE GENOMIC DNA]</scope>
    <source>
        <strain evidence="1 2">ET-90</strain>
    </source>
</reference>
<proteinExistence type="predicted"/>
<name>A0ABY3LHX6_9GAMM</name>
<sequence length="183" mass="20973">MMEFSRFTSGEPVLANDKSLKQRHGVLFLFDENGNEWYQCQKLFSVNTLKVAYDTNGIIRSVAKDVSMLWPFELSVAEVSLDDKSDLINSSGCWKYENGKIFKNEDSVFCDSKSDFEAARGELRDSALKNITLLHIKLMLKIPLNKEEDDFLHHWIGYMDTLSAMDSNDYKTLKLPGLPEMNV</sequence>
<comment type="caution">
    <text evidence="1">The sequence shown here is derived from an EMBL/GenBank/DDBJ whole genome shotgun (WGS) entry which is preliminary data.</text>
</comment>
<dbReference type="EMBL" id="RCNL01000002">
    <property type="protein sequence ID" value="TXL79787.1"/>
    <property type="molecule type" value="Genomic_DNA"/>
</dbReference>
<dbReference type="InterPro" id="IPR003458">
    <property type="entry name" value="Phage_T4_Gp38_tail_assem"/>
</dbReference>
<keyword evidence="2" id="KW-1185">Reference proteome</keyword>
<evidence type="ECO:0000313" key="1">
    <source>
        <dbReference type="EMBL" id="TXL79787.1"/>
    </source>
</evidence>
<gene>
    <name evidence="1" type="ORF">D9O29_05815</name>
</gene>
<dbReference type="Pfam" id="PF02413">
    <property type="entry name" value="Caudo_TAP"/>
    <property type="match status" value="1"/>
</dbReference>
<organism evidence="1 2">
    <name type="scientific">Pantoea vagans</name>
    <dbReference type="NCBI Taxonomy" id="470934"/>
    <lineage>
        <taxon>Bacteria</taxon>
        <taxon>Pseudomonadati</taxon>
        <taxon>Pseudomonadota</taxon>
        <taxon>Gammaproteobacteria</taxon>
        <taxon>Enterobacterales</taxon>
        <taxon>Erwiniaceae</taxon>
        <taxon>Pantoea</taxon>
    </lineage>
</organism>
<dbReference type="RefSeq" id="WP_147788742.1">
    <property type="nucleotide sequence ID" value="NZ_RCNL01000002.1"/>
</dbReference>
<evidence type="ECO:0000313" key="2">
    <source>
        <dbReference type="Proteomes" id="UP000426772"/>
    </source>
</evidence>
<accession>A0ABY3LHX6</accession>